<dbReference type="PROSITE" id="PS01049">
    <property type="entry name" value="YJEF_C_1"/>
    <property type="match status" value="1"/>
</dbReference>
<dbReference type="PROSITE" id="PS51383">
    <property type="entry name" value="YJEF_C_3"/>
    <property type="match status" value="1"/>
</dbReference>
<comment type="caution">
    <text evidence="7">The sequence shown here is derived from an EMBL/GenBank/DDBJ whole genome shotgun (WGS) entry which is preliminary data.</text>
</comment>
<evidence type="ECO:0000256" key="2">
    <source>
        <dbReference type="ARBA" id="ARBA00022840"/>
    </source>
</evidence>
<feature type="domain" description="YjeF C-terminal" evidence="6">
    <location>
        <begin position="1"/>
        <end position="219"/>
    </location>
</feature>
<dbReference type="NCBIfam" id="TIGR00196">
    <property type="entry name" value="yjeF_cterm"/>
    <property type="match status" value="1"/>
</dbReference>
<keyword evidence="1" id="KW-0547">Nucleotide-binding</keyword>
<dbReference type="SUPFAM" id="SSF53613">
    <property type="entry name" value="Ribokinase-like"/>
    <property type="match status" value="1"/>
</dbReference>
<keyword evidence="5" id="KW-0456">Lyase</keyword>
<dbReference type="Gene3D" id="3.40.1190.20">
    <property type="match status" value="1"/>
</dbReference>
<evidence type="ECO:0000259" key="6">
    <source>
        <dbReference type="PROSITE" id="PS51383"/>
    </source>
</evidence>
<dbReference type="AlphaFoldDB" id="A0A0W8G998"/>
<dbReference type="Pfam" id="PF01256">
    <property type="entry name" value="Carb_kinase"/>
    <property type="match status" value="1"/>
</dbReference>
<organism evidence="7">
    <name type="scientific">hydrocarbon metagenome</name>
    <dbReference type="NCBI Taxonomy" id="938273"/>
    <lineage>
        <taxon>unclassified sequences</taxon>
        <taxon>metagenomes</taxon>
        <taxon>ecological metagenomes</taxon>
    </lineage>
</organism>
<dbReference type="PANTHER" id="PTHR12592">
    <property type="entry name" value="ATP-DEPENDENT (S)-NAD(P)H-HYDRATE DEHYDRATASE FAMILY MEMBER"/>
    <property type="match status" value="1"/>
</dbReference>
<proteinExistence type="predicted"/>
<dbReference type="GO" id="GO:0052855">
    <property type="term" value="F:ADP-dependent NAD(P)H-hydrate dehydratase activity"/>
    <property type="evidence" value="ECO:0007669"/>
    <property type="project" value="TreeGrafter"/>
</dbReference>
<dbReference type="InterPro" id="IPR029056">
    <property type="entry name" value="Ribokinase-like"/>
</dbReference>
<accession>A0A0W8G998</accession>
<reference evidence="7" key="1">
    <citation type="journal article" date="2015" name="Proc. Natl. Acad. Sci. U.S.A.">
        <title>Networks of energetic and metabolic interactions define dynamics in microbial communities.</title>
        <authorList>
            <person name="Embree M."/>
            <person name="Liu J.K."/>
            <person name="Al-Bassam M.M."/>
            <person name="Zengler K."/>
        </authorList>
    </citation>
    <scope>NUCLEOTIDE SEQUENCE</scope>
</reference>
<name>A0A0W8G998_9ZZZZ</name>
<protein>
    <submittedName>
        <fullName evidence="7">Nad(P)hx epimerase / nad(P)hx dehydratase</fullName>
    </submittedName>
</protein>
<evidence type="ECO:0000256" key="4">
    <source>
        <dbReference type="ARBA" id="ARBA00023027"/>
    </source>
</evidence>
<dbReference type="GO" id="GO:0110051">
    <property type="term" value="P:metabolite repair"/>
    <property type="evidence" value="ECO:0007669"/>
    <property type="project" value="TreeGrafter"/>
</dbReference>
<keyword evidence="4" id="KW-0520">NAD</keyword>
<dbReference type="InterPro" id="IPR000631">
    <property type="entry name" value="CARKD"/>
</dbReference>
<evidence type="ECO:0000256" key="5">
    <source>
        <dbReference type="ARBA" id="ARBA00023239"/>
    </source>
</evidence>
<dbReference type="EMBL" id="LNQE01000047">
    <property type="protein sequence ID" value="KUG29716.1"/>
    <property type="molecule type" value="Genomic_DNA"/>
</dbReference>
<dbReference type="PANTHER" id="PTHR12592:SF0">
    <property type="entry name" value="ATP-DEPENDENT (S)-NAD(P)H-HYDRATE DEHYDRATASE"/>
    <property type="match status" value="1"/>
</dbReference>
<keyword evidence="2" id="KW-0067">ATP-binding</keyword>
<sequence>MTAPLPEPRPGAGWSADMAGAVRHLAAAADAVAVGPGLGRDAGAEAFLAGLFSPGPLPGPVVLDADALHFLAETPDLAGRLGPRAVLTPHPGEMARLLMLSVAEVEADRPGAARTLARRTRAVVVLKGPGTVIVDGSDPACPVILSPHAAPNLAVGGSGDVLSGVVARLLAAGLPPLLAACLGVYWHGLCGERLSGRFPRRGNTAVDIADALPRAFRHHKP</sequence>
<evidence type="ECO:0000256" key="3">
    <source>
        <dbReference type="ARBA" id="ARBA00022857"/>
    </source>
</evidence>
<keyword evidence="3" id="KW-0521">NADP</keyword>
<dbReference type="CDD" id="cd01171">
    <property type="entry name" value="YXKO-related"/>
    <property type="match status" value="1"/>
</dbReference>
<dbReference type="GO" id="GO:0052856">
    <property type="term" value="F:NAD(P)HX epimerase activity"/>
    <property type="evidence" value="ECO:0007669"/>
    <property type="project" value="TreeGrafter"/>
</dbReference>
<gene>
    <name evidence="7" type="ORF">ASZ90_000402</name>
</gene>
<evidence type="ECO:0000313" key="7">
    <source>
        <dbReference type="EMBL" id="KUG29716.1"/>
    </source>
</evidence>
<evidence type="ECO:0000256" key="1">
    <source>
        <dbReference type="ARBA" id="ARBA00022741"/>
    </source>
</evidence>
<dbReference type="GO" id="GO:0005524">
    <property type="term" value="F:ATP binding"/>
    <property type="evidence" value="ECO:0007669"/>
    <property type="project" value="UniProtKB-KW"/>
</dbReference>
<dbReference type="PROSITE" id="PS01050">
    <property type="entry name" value="YJEF_C_2"/>
    <property type="match status" value="1"/>
</dbReference>
<dbReference type="InterPro" id="IPR017953">
    <property type="entry name" value="Carbohydrate_kinase_pred_CS"/>
</dbReference>